<name>A0ABN2QTB0_9ACTN</name>
<protein>
    <recommendedName>
        <fullName evidence="2">NIPSNAP domain-containing protein</fullName>
    </recommendedName>
</protein>
<evidence type="ECO:0000313" key="4">
    <source>
        <dbReference type="Proteomes" id="UP001499854"/>
    </source>
</evidence>
<feature type="domain" description="NIPSNAP" evidence="2">
    <location>
        <begin position="4"/>
        <end position="101"/>
    </location>
</feature>
<proteinExistence type="inferred from homology"/>
<dbReference type="Gene3D" id="3.30.70.100">
    <property type="match status" value="1"/>
</dbReference>
<comment type="caution">
    <text evidence="3">The sequence shown here is derived from an EMBL/GenBank/DDBJ whole genome shotgun (WGS) entry which is preliminary data.</text>
</comment>
<organism evidence="3 4">
    <name type="scientific">Catenulispora subtropica</name>
    <dbReference type="NCBI Taxonomy" id="450798"/>
    <lineage>
        <taxon>Bacteria</taxon>
        <taxon>Bacillati</taxon>
        <taxon>Actinomycetota</taxon>
        <taxon>Actinomycetes</taxon>
        <taxon>Catenulisporales</taxon>
        <taxon>Catenulisporaceae</taxon>
        <taxon>Catenulispora</taxon>
    </lineage>
</organism>
<dbReference type="Pfam" id="PF07978">
    <property type="entry name" value="NIPSNAP"/>
    <property type="match status" value="1"/>
</dbReference>
<gene>
    <name evidence="3" type="ORF">GCM10009838_12220</name>
</gene>
<dbReference type="Proteomes" id="UP001499854">
    <property type="component" value="Unassembled WGS sequence"/>
</dbReference>
<dbReference type="PANTHER" id="PTHR21017:SF17">
    <property type="entry name" value="PROTEIN NIPSNAP"/>
    <property type="match status" value="1"/>
</dbReference>
<evidence type="ECO:0000313" key="3">
    <source>
        <dbReference type="EMBL" id="GAA1957737.1"/>
    </source>
</evidence>
<dbReference type="InterPro" id="IPR051557">
    <property type="entry name" value="NipSnap_domain"/>
</dbReference>
<dbReference type="SUPFAM" id="SSF54909">
    <property type="entry name" value="Dimeric alpha+beta barrel"/>
    <property type="match status" value="1"/>
</dbReference>
<dbReference type="RefSeq" id="WP_344655920.1">
    <property type="nucleotide sequence ID" value="NZ_BAAAQM010000004.1"/>
</dbReference>
<sequence length="108" mass="12216">MILEEREYRLVPGSTARYLEAWQRLGREPQTRHLGEPAGVYTVEIGDLNTLIYLWRFAGLGDRTDRRRALAADPDFAAFRREVRELLVSQSNRILLPAPHSAVPAAGS</sequence>
<keyword evidence="4" id="KW-1185">Reference proteome</keyword>
<dbReference type="InterPro" id="IPR011008">
    <property type="entry name" value="Dimeric_a/b-barrel"/>
</dbReference>
<dbReference type="PANTHER" id="PTHR21017">
    <property type="entry name" value="NIPSNAP-RELATED"/>
    <property type="match status" value="1"/>
</dbReference>
<evidence type="ECO:0000259" key="2">
    <source>
        <dbReference type="Pfam" id="PF07978"/>
    </source>
</evidence>
<dbReference type="EMBL" id="BAAAQM010000004">
    <property type="protein sequence ID" value="GAA1957737.1"/>
    <property type="molecule type" value="Genomic_DNA"/>
</dbReference>
<reference evidence="3 4" key="1">
    <citation type="journal article" date="2019" name="Int. J. Syst. Evol. Microbiol.">
        <title>The Global Catalogue of Microorganisms (GCM) 10K type strain sequencing project: providing services to taxonomists for standard genome sequencing and annotation.</title>
        <authorList>
            <consortium name="The Broad Institute Genomics Platform"/>
            <consortium name="The Broad Institute Genome Sequencing Center for Infectious Disease"/>
            <person name="Wu L."/>
            <person name="Ma J."/>
        </authorList>
    </citation>
    <scope>NUCLEOTIDE SEQUENCE [LARGE SCALE GENOMIC DNA]</scope>
    <source>
        <strain evidence="3 4">JCM 16013</strain>
    </source>
</reference>
<comment type="similarity">
    <text evidence="1">Belongs to the NipSnap family.</text>
</comment>
<evidence type="ECO:0000256" key="1">
    <source>
        <dbReference type="ARBA" id="ARBA00005291"/>
    </source>
</evidence>
<accession>A0ABN2QTB0</accession>
<dbReference type="InterPro" id="IPR012577">
    <property type="entry name" value="NIPSNAP"/>
</dbReference>